<accession>A0A1G2HQT7</accession>
<dbReference type="EMBL" id="MHOM01000018">
    <property type="protein sequence ID" value="OGZ64896.1"/>
    <property type="molecule type" value="Genomic_DNA"/>
</dbReference>
<name>A0A1G2HQT7_9BACT</name>
<comment type="caution">
    <text evidence="2">The sequence shown here is derived from an EMBL/GenBank/DDBJ whole genome shotgun (WGS) entry which is preliminary data.</text>
</comment>
<keyword evidence="1" id="KW-0472">Membrane</keyword>
<evidence type="ECO:0000313" key="3">
    <source>
        <dbReference type="Proteomes" id="UP000177190"/>
    </source>
</evidence>
<feature type="transmembrane region" description="Helical" evidence="1">
    <location>
        <begin position="6"/>
        <end position="25"/>
    </location>
</feature>
<keyword evidence="1" id="KW-1133">Transmembrane helix</keyword>
<dbReference type="InterPro" id="IPR014717">
    <property type="entry name" value="Transl_elong_EF1B/ribsomal_bS6"/>
</dbReference>
<evidence type="ECO:0000256" key="1">
    <source>
        <dbReference type="SAM" id="Phobius"/>
    </source>
</evidence>
<dbReference type="AlphaFoldDB" id="A0A1G2HQT7"/>
<reference evidence="2 3" key="1">
    <citation type="journal article" date="2016" name="Nat. Commun.">
        <title>Thousands of microbial genomes shed light on interconnected biogeochemical processes in an aquifer system.</title>
        <authorList>
            <person name="Anantharaman K."/>
            <person name="Brown C.T."/>
            <person name="Hug L.A."/>
            <person name="Sharon I."/>
            <person name="Castelle C.J."/>
            <person name="Probst A.J."/>
            <person name="Thomas B.C."/>
            <person name="Singh A."/>
            <person name="Wilkins M.J."/>
            <person name="Karaoz U."/>
            <person name="Brodie E.L."/>
            <person name="Williams K.H."/>
            <person name="Hubbard S.S."/>
            <person name="Banfield J.F."/>
        </authorList>
    </citation>
    <scope>NUCLEOTIDE SEQUENCE [LARGE SCALE GENOMIC DNA]</scope>
</reference>
<keyword evidence="1" id="KW-0812">Transmembrane</keyword>
<evidence type="ECO:0000313" key="2">
    <source>
        <dbReference type="EMBL" id="OGZ64896.1"/>
    </source>
</evidence>
<dbReference type="Proteomes" id="UP000177190">
    <property type="component" value="Unassembled WGS sequence"/>
</dbReference>
<dbReference type="STRING" id="1802200.A2812_02525"/>
<proteinExistence type="predicted"/>
<organism evidence="2 3">
    <name type="scientific">Candidatus Staskawiczbacteria bacterium RIFCSPHIGHO2_01_FULL_36_16</name>
    <dbReference type="NCBI Taxonomy" id="1802200"/>
    <lineage>
        <taxon>Bacteria</taxon>
        <taxon>Candidatus Staskawicziibacteriota</taxon>
    </lineage>
</organism>
<protein>
    <submittedName>
        <fullName evidence="2">Uncharacterized protein</fullName>
    </submittedName>
</protein>
<gene>
    <name evidence="2" type="ORF">A2812_02525</name>
</gene>
<dbReference type="Gene3D" id="3.30.70.60">
    <property type="match status" value="1"/>
</dbReference>
<sequence length="205" mass="23314">MQIDRPITITICLFIILLLTFFLVMPEYNTFKSLRLELGQKRAEYNAEYEYFSAIANIYNEIRGRKESLEKIDDALPVGSNFGDLVYYFQNQATADGLIIKSLFLSKSSSPNTKKSAQPFSAAENGEEAYQQQINMSDIVFSLNLMGSYSALENFLVSLEKSARLFEVRTISFGSQSAEQVSEAETQFQTEETYNFNLEIATHSY</sequence>